<gene>
    <name evidence="9" type="ORF">H1R20_g9521</name>
</gene>
<name>A0A9W8J3J3_9AGAR</name>
<dbReference type="GO" id="GO:0008270">
    <property type="term" value="F:zinc ion binding"/>
    <property type="evidence" value="ECO:0007669"/>
    <property type="project" value="UniProtKB-KW"/>
</dbReference>
<feature type="non-terminal residue" evidence="9">
    <location>
        <position position="1"/>
    </location>
</feature>
<reference evidence="9" key="1">
    <citation type="submission" date="2022-06" db="EMBL/GenBank/DDBJ databases">
        <title>Genome Sequence of Candolleomyces eurysporus.</title>
        <authorList>
            <person name="Buettner E."/>
        </authorList>
    </citation>
    <scope>NUCLEOTIDE SEQUENCE</scope>
    <source>
        <strain evidence="9">VTCC 930004</strain>
    </source>
</reference>
<organism evidence="9 10">
    <name type="scientific">Candolleomyces eurysporus</name>
    <dbReference type="NCBI Taxonomy" id="2828524"/>
    <lineage>
        <taxon>Eukaryota</taxon>
        <taxon>Fungi</taxon>
        <taxon>Dikarya</taxon>
        <taxon>Basidiomycota</taxon>
        <taxon>Agaricomycotina</taxon>
        <taxon>Agaricomycetes</taxon>
        <taxon>Agaricomycetidae</taxon>
        <taxon>Agaricales</taxon>
        <taxon>Agaricineae</taxon>
        <taxon>Psathyrellaceae</taxon>
        <taxon>Candolleomyces</taxon>
    </lineage>
</organism>
<evidence type="ECO:0000313" key="10">
    <source>
        <dbReference type="Proteomes" id="UP001140091"/>
    </source>
</evidence>
<evidence type="ECO:0000256" key="7">
    <source>
        <dbReference type="PROSITE-ProRule" id="PRU00042"/>
    </source>
</evidence>
<comment type="subcellular location">
    <subcellularLocation>
        <location evidence="1">Nucleus</location>
    </subcellularLocation>
</comment>
<keyword evidence="6" id="KW-0539">Nucleus</keyword>
<evidence type="ECO:0000256" key="4">
    <source>
        <dbReference type="ARBA" id="ARBA00022771"/>
    </source>
</evidence>
<dbReference type="PANTHER" id="PTHR24406">
    <property type="entry name" value="TRANSCRIPTIONAL REPRESSOR CTCFL-RELATED"/>
    <property type="match status" value="1"/>
</dbReference>
<keyword evidence="2" id="KW-0479">Metal-binding</keyword>
<dbReference type="GO" id="GO:0005634">
    <property type="term" value="C:nucleus"/>
    <property type="evidence" value="ECO:0007669"/>
    <property type="project" value="UniProtKB-SubCell"/>
</dbReference>
<dbReference type="PROSITE" id="PS00028">
    <property type="entry name" value="ZINC_FINGER_C2H2_1"/>
    <property type="match status" value="2"/>
</dbReference>
<dbReference type="EMBL" id="JANBPK010000977">
    <property type="protein sequence ID" value="KAJ2927572.1"/>
    <property type="molecule type" value="Genomic_DNA"/>
</dbReference>
<evidence type="ECO:0000313" key="9">
    <source>
        <dbReference type="EMBL" id="KAJ2927572.1"/>
    </source>
</evidence>
<dbReference type="Pfam" id="PF12171">
    <property type="entry name" value="zf-C2H2_jaz"/>
    <property type="match status" value="1"/>
</dbReference>
<keyword evidence="3" id="KW-0677">Repeat</keyword>
<sequence>MGYHGISCEECEGRTFVNQNALKQHQNSSIHQPKNVRCPFQSLGCTSGPFISVAALARHIDAKGCAFITRRQFNGIAYDLNQSGDGERDNVINPDINPRKMGISRYQVYLTTKEAGRKVLNEEDDFWTCTYHGCGAKFKEKDGLKAHLKSPTHEARMYRCPGCDANFADLGSACSHIEQDVRGCDLNVKAVISEARDLITAVTTKKDSRTRPRILHLFFSLGPEEVFQRFAGVCKHMTGSNPKCDIIPGTAEKKIEKSIGKVVKRQVRLGCTSGPFISVAALARHIDAQGCTTFITRRQFNEIAYDLNQSNDGERYSVIDPDINPRTTGISKDTVDSIIKAAGRKVSNREDDFWTCTYPGCVAEFKAKDSLKAHLQSPTHEARMYRCPGCNADFPDLGSACSHIEQNVRGCNIEVKAVIKEVHKLITAVKKKKVSDRTSASLRAIWLLSKSLRQK</sequence>
<dbReference type="PROSITE" id="PS50157">
    <property type="entry name" value="ZINC_FINGER_C2H2_2"/>
    <property type="match status" value="1"/>
</dbReference>
<protein>
    <recommendedName>
        <fullName evidence="8">C2H2-type domain-containing protein</fullName>
    </recommendedName>
</protein>
<keyword evidence="4 7" id="KW-0863">Zinc-finger</keyword>
<dbReference type="InterPro" id="IPR022755">
    <property type="entry name" value="Znf_C2H2_jaz"/>
</dbReference>
<dbReference type="OrthoDB" id="6077919at2759"/>
<feature type="domain" description="C2H2-type" evidence="8">
    <location>
        <begin position="127"/>
        <end position="158"/>
    </location>
</feature>
<evidence type="ECO:0000256" key="1">
    <source>
        <dbReference type="ARBA" id="ARBA00004123"/>
    </source>
</evidence>
<comment type="caution">
    <text evidence="9">The sequence shown here is derived from an EMBL/GenBank/DDBJ whole genome shotgun (WGS) entry which is preliminary data.</text>
</comment>
<keyword evidence="5" id="KW-0862">Zinc</keyword>
<evidence type="ECO:0000256" key="2">
    <source>
        <dbReference type="ARBA" id="ARBA00022723"/>
    </source>
</evidence>
<dbReference type="Gene3D" id="3.30.160.60">
    <property type="entry name" value="Classic Zinc Finger"/>
    <property type="match status" value="2"/>
</dbReference>
<accession>A0A9W8J3J3</accession>
<dbReference type="SMART" id="SM00355">
    <property type="entry name" value="ZnF_C2H2"/>
    <property type="match status" value="5"/>
</dbReference>
<dbReference type="Proteomes" id="UP001140091">
    <property type="component" value="Unassembled WGS sequence"/>
</dbReference>
<evidence type="ECO:0000259" key="8">
    <source>
        <dbReference type="PROSITE" id="PS50157"/>
    </source>
</evidence>
<keyword evidence="10" id="KW-1185">Reference proteome</keyword>
<evidence type="ECO:0000256" key="6">
    <source>
        <dbReference type="ARBA" id="ARBA00023242"/>
    </source>
</evidence>
<evidence type="ECO:0000256" key="5">
    <source>
        <dbReference type="ARBA" id="ARBA00022833"/>
    </source>
</evidence>
<proteinExistence type="predicted"/>
<dbReference type="InterPro" id="IPR013087">
    <property type="entry name" value="Znf_C2H2_type"/>
</dbReference>
<evidence type="ECO:0000256" key="3">
    <source>
        <dbReference type="ARBA" id="ARBA00022737"/>
    </source>
</evidence>
<dbReference type="InterPro" id="IPR050888">
    <property type="entry name" value="ZnF_C2H2-type_TF"/>
</dbReference>
<dbReference type="AlphaFoldDB" id="A0A9W8J3J3"/>